<dbReference type="Proteomes" id="UP001482620">
    <property type="component" value="Unassembled WGS sequence"/>
</dbReference>
<evidence type="ECO:0000313" key="1">
    <source>
        <dbReference type="EMBL" id="MEQ2255655.1"/>
    </source>
</evidence>
<keyword evidence="2" id="KW-1185">Reference proteome</keyword>
<protein>
    <submittedName>
        <fullName evidence="1">Uncharacterized protein</fullName>
    </submittedName>
</protein>
<organism evidence="1 2">
    <name type="scientific">Ilyodon furcidens</name>
    <name type="common">goldbreast splitfin</name>
    <dbReference type="NCBI Taxonomy" id="33524"/>
    <lineage>
        <taxon>Eukaryota</taxon>
        <taxon>Metazoa</taxon>
        <taxon>Chordata</taxon>
        <taxon>Craniata</taxon>
        <taxon>Vertebrata</taxon>
        <taxon>Euteleostomi</taxon>
        <taxon>Actinopterygii</taxon>
        <taxon>Neopterygii</taxon>
        <taxon>Teleostei</taxon>
        <taxon>Neoteleostei</taxon>
        <taxon>Acanthomorphata</taxon>
        <taxon>Ovalentaria</taxon>
        <taxon>Atherinomorphae</taxon>
        <taxon>Cyprinodontiformes</taxon>
        <taxon>Goodeidae</taxon>
        <taxon>Ilyodon</taxon>
    </lineage>
</organism>
<proteinExistence type="predicted"/>
<gene>
    <name evidence="1" type="ORF">ILYODFUR_016128</name>
</gene>
<dbReference type="EMBL" id="JAHRIQ010105721">
    <property type="protein sequence ID" value="MEQ2255655.1"/>
    <property type="molecule type" value="Genomic_DNA"/>
</dbReference>
<reference evidence="1 2" key="1">
    <citation type="submission" date="2021-06" db="EMBL/GenBank/DDBJ databases">
        <authorList>
            <person name="Palmer J.M."/>
        </authorList>
    </citation>
    <scope>NUCLEOTIDE SEQUENCE [LARGE SCALE GENOMIC DNA]</scope>
    <source>
        <strain evidence="2">if_2019</strain>
        <tissue evidence="1">Muscle</tissue>
    </source>
</reference>
<name>A0ABV0VEF6_9TELE</name>
<accession>A0ABV0VEF6</accession>
<sequence>MKEKPPSSSCSPGNIRETRTRLSLLDVSHASQEEEEHAAHTVKIKGKKKSECPLKVTVAPVKLGQHRGRFSLFWSSRTWTGRRNTFRRSSSLCVRRAAASTGSVHSRVPDARLNRPGVHWSKAARRERARVCQVTLNDRCQRQPLAVELLNMKVRTLKVFVM</sequence>
<comment type="caution">
    <text evidence="1">The sequence shown here is derived from an EMBL/GenBank/DDBJ whole genome shotgun (WGS) entry which is preliminary data.</text>
</comment>
<evidence type="ECO:0000313" key="2">
    <source>
        <dbReference type="Proteomes" id="UP001482620"/>
    </source>
</evidence>